<dbReference type="RefSeq" id="WP_010709313.1">
    <property type="nucleotide sequence ID" value="NZ_JAANZP010000013.1"/>
</dbReference>
<comment type="caution">
    <text evidence="1">The sequence shown here is derived from an EMBL/GenBank/DDBJ whole genome shotgun (WGS) entry which is preliminary data.</text>
</comment>
<name>A0ABD7J2N2_ENTFL</name>
<reference evidence="1 2" key="1">
    <citation type="submission" date="2018-10" db="EMBL/GenBank/DDBJ databases">
        <title>Genotypes and phenotypes of Enterococci isolated from broiler chickens.</title>
        <authorList>
            <person name="Muhammad A.R."/>
            <person name="Diarra M.S."/>
        </authorList>
    </citation>
    <scope>NUCLEOTIDE SEQUENCE [LARGE SCALE GENOMIC DNA]</scope>
    <source>
        <strain evidence="1 2">LIT2 A36'</strain>
    </source>
</reference>
<dbReference type="Proteomes" id="UP000281488">
    <property type="component" value="Unassembled WGS sequence"/>
</dbReference>
<evidence type="ECO:0000313" key="1">
    <source>
        <dbReference type="EMBL" id="ROX35420.1"/>
    </source>
</evidence>
<accession>A0ABD7J2N2</accession>
<dbReference type="EMBL" id="RKMZ01000001">
    <property type="protein sequence ID" value="ROX35420.1"/>
    <property type="molecule type" value="Genomic_DNA"/>
</dbReference>
<protein>
    <recommendedName>
        <fullName evidence="3">Phage gp6-like head-tail connector protein</fullName>
    </recommendedName>
</protein>
<organism evidence="1 2">
    <name type="scientific">Enterococcus faecalis</name>
    <name type="common">Streptococcus faecalis</name>
    <dbReference type="NCBI Taxonomy" id="1351"/>
    <lineage>
        <taxon>Bacteria</taxon>
        <taxon>Bacillati</taxon>
        <taxon>Bacillota</taxon>
        <taxon>Bacilli</taxon>
        <taxon>Lactobacillales</taxon>
        <taxon>Enterococcaceae</taxon>
        <taxon>Enterococcus</taxon>
    </lineage>
</organism>
<evidence type="ECO:0000313" key="2">
    <source>
        <dbReference type="Proteomes" id="UP000281488"/>
    </source>
</evidence>
<sequence>MTDEQALELANLNLEKFKKRMKIFGTSEDESLTEILAASFLRLDSLINPVKPESDLTFIELVFERSRYAYNDSLEFFETNFQPDILAQSLKYAEVFNDDTP</sequence>
<gene>
    <name evidence="1" type="ORF">EGW16_03495</name>
</gene>
<dbReference type="AlphaFoldDB" id="A0ABD7J2N2"/>
<proteinExistence type="predicted"/>
<evidence type="ECO:0008006" key="3">
    <source>
        <dbReference type="Google" id="ProtNLM"/>
    </source>
</evidence>